<evidence type="ECO:0000256" key="3">
    <source>
        <dbReference type="ARBA" id="ARBA00022692"/>
    </source>
</evidence>
<feature type="transmembrane region" description="Helical" evidence="7">
    <location>
        <begin position="37"/>
        <end position="56"/>
    </location>
</feature>
<dbReference type="GO" id="GO:1902600">
    <property type="term" value="P:proton transmembrane transport"/>
    <property type="evidence" value="ECO:0007669"/>
    <property type="project" value="InterPro"/>
</dbReference>
<keyword evidence="4 7" id="KW-1133">Transmembrane helix</keyword>
<gene>
    <name evidence="9" type="ORF">SKTS_15290</name>
</gene>
<evidence type="ECO:0000256" key="7">
    <source>
        <dbReference type="SAM" id="Phobius"/>
    </source>
</evidence>
<feature type="transmembrane region" description="Helical" evidence="7">
    <location>
        <begin position="292"/>
        <end position="310"/>
    </location>
</feature>
<sequence length="421" mass="45370">MHAAENLLFFTLMQLVLILLAARLGGSLALRLGQARVVGEIVVGLLLGPSLFGALAPDTFHYVFHSVSAAPVTIMSQIGLILLMFQIGLDFDFSHLKEKENSRAVLLVAALGLAAPFVLGLAVGHLSHDTLAPEVNPLGYSLFLATALSITAVPILGRIMMEFGLTRTPMGVITITSAAINDVVGWITLAAVTALTLSSFSLSGMLLNLGLLALYAAFCWWALRPLLRWMLARFASHSDNLPQSLMAILLAVIFLSAMSTYKMGIFAIFGGFILGVLLHDEPDFVAAWKAKISDFVTVFFLPIFFTYTGLRTNIGALDSWALWQWCLVILAAATLGKFGGCYLGARWAGRGASESRIIAVMMNTRALMELIVINVGYDLGVIPASVFTMLVIMAVVSTLVTAPALRLWLPKLKPELVQEAS</sequence>
<dbReference type="PANTHER" id="PTHR32468:SF0">
    <property type="entry name" value="K(+)_H(+) ANTIPORTER 1"/>
    <property type="match status" value="1"/>
</dbReference>
<feature type="transmembrane region" description="Helical" evidence="7">
    <location>
        <begin position="62"/>
        <end position="83"/>
    </location>
</feature>
<dbReference type="AlphaFoldDB" id="A0A6F8V9X2"/>
<dbReference type="KEGG" id="slac:SKTS_15290"/>
<name>A0A6F8V9X2_9PROT</name>
<feature type="transmembrane region" description="Helical" evidence="7">
    <location>
        <begin position="200"/>
        <end position="221"/>
    </location>
</feature>
<accession>A0A6F8V9X2</accession>
<keyword evidence="2" id="KW-0813">Transport</keyword>
<dbReference type="EMBL" id="AP022853">
    <property type="protein sequence ID" value="BCB26643.1"/>
    <property type="molecule type" value="Genomic_DNA"/>
</dbReference>
<dbReference type="PANTHER" id="PTHR32468">
    <property type="entry name" value="CATION/H + ANTIPORTER"/>
    <property type="match status" value="1"/>
</dbReference>
<keyword evidence="6 7" id="KW-0472">Membrane</keyword>
<dbReference type="InterPro" id="IPR050794">
    <property type="entry name" value="CPA2_transporter"/>
</dbReference>
<dbReference type="GO" id="GO:0016020">
    <property type="term" value="C:membrane"/>
    <property type="evidence" value="ECO:0007669"/>
    <property type="project" value="UniProtKB-SubCell"/>
</dbReference>
<evidence type="ECO:0000259" key="8">
    <source>
        <dbReference type="Pfam" id="PF00999"/>
    </source>
</evidence>
<organism evidence="9 10">
    <name type="scientific">Sulfurimicrobium lacus</name>
    <dbReference type="NCBI Taxonomy" id="2715678"/>
    <lineage>
        <taxon>Bacteria</taxon>
        <taxon>Pseudomonadati</taxon>
        <taxon>Pseudomonadota</taxon>
        <taxon>Betaproteobacteria</taxon>
        <taxon>Nitrosomonadales</taxon>
        <taxon>Sulfuricellaceae</taxon>
        <taxon>Sulfurimicrobium</taxon>
    </lineage>
</organism>
<evidence type="ECO:0000256" key="5">
    <source>
        <dbReference type="ARBA" id="ARBA00023065"/>
    </source>
</evidence>
<evidence type="ECO:0000256" key="1">
    <source>
        <dbReference type="ARBA" id="ARBA00004141"/>
    </source>
</evidence>
<dbReference type="Pfam" id="PF00999">
    <property type="entry name" value="Na_H_Exchanger"/>
    <property type="match status" value="1"/>
</dbReference>
<dbReference type="Proteomes" id="UP000502260">
    <property type="component" value="Chromosome"/>
</dbReference>
<comment type="subcellular location">
    <subcellularLocation>
        <location evidence="1">Membrane</location>
        <topology evidence="1">Multi-pass membrane protein</topology>
    </subcellularLocation>
</comment>
<feature type="transmembrane region" description="Helical" evidence="7">
    <location>
        <begin position="172"/>
        <end position="194"/>
    </location>
</feature>
<feature type="transmembrane region" description="Helical" evidence="7">
    <location>
        <begin position="138"/>
        <end position="160"/>
    </location>
</feature>
<feature type="transmembrane region" description="Helical" evidence="7">
    <location>
        <begin position="263"/>
        <end position="280"/>
    </location>
</feature>
<evidence type="ECO:0000313" key="10">
    <source>
        <dbReference type="Proteomes" id="UP000502260"/>
    </source>
</evidence>
<dbReference type="InterPro" id="IPR006153">
    <property type="entry name" value="Cation/H_exchanger_TM"/>
</dbReference>
<keyword evidence="3 7" id="KW-0812">Transmembrane</keyword>
<protein>
    <recommendedName>
        <fullName evidence="8">Cation/H+ exchanger transmembrane domain-containing protein</fullName>
    </recommendedName>
</protein>
<reference evidence="10" key="1">
    <citation type="submission" date="2020-03" db="EMBL/GenBank/DDBJ databases">
        <title>Complete genome sequence of sulfur-oxidizing bacterium skT11.</title>
        <authorList>
            <person name="Kanda M."/>
            <person name="Kojima H."/>
            <person name="Fukui M."/>
        </authorList>
    </citation>
    <scope>NUCLEOTIDE SEQUENCE [LARGE SCALE GENOMIC DNA]</scope>
    <source>
        <strain evidence="10">skT11</strain>
    </source>
</reference>
<keyword evidence="5" id="KW-0406">Ion transport</keyword>
<feature type="transmembrane region" description="Helical" evidence="7">
    <location>
        <begin position="322"/>
        <end position="345"/>
    </location>
</feature>
<dbReference type="Gene3D" id="1.20.1530.20">
    <property type="match status" value="1"/>
</dbReference>
<evidence type="ECO:0000256" key="4">
    <source>
        <dbReference type="ARBA" id="ARBA00022989"/>
    </source>
</evidence>
<evidence type="ECO:0000313" key="9">
    <source>
        <dbReference type="EMBL" id="BCB26643.1"/>
    </source>
</evidence>
<feature type="transmembrane region" description="Helical" evidence="7">
    <location>
        <begin position="6"/>
        <end position="25"/>
    </location>
</feature>
<feature type="transmembrane region" description="Helical" evidence="7">
    <location>
        <begin position="381"/>
        <end position="405"/>
    </location>
</feature>
<evidence type="ECO:0000256" key="2">
    <source>
        <dbReference type="ARBA" id="ARBA00022448"/>
    </source>
</evidence>
<feature type="domain" description="Cation/H+ exchanger transmembrane" evidence="8">
    <location>
        <begin position="20"/>
        <end position="405"/>
    </location>
</feature>
<dbReference type="GO" id="GO:0015297">
    <property type="term" value="F:antiporter activity"/>
    <property type="evidence" value="ECO:0007669"/>
    <property type="project" value="InterPro"/>
</dbReference>
<dbReference type="InterPro" id="IPR038770">
    <property type="entry name" value="Na+/solute_symporter_sf"/>
</dbReference>
<proteinExistence type="predicted"/>
<evidence type="ECO:0000256" key="6">
    <source>
        <dbReference type="ARBA" id="ARBA00023136"/>
    </source>
</evidence>
<feature type="transmembrane region" description="Helical" evidence="7">
    <location>
        <begin position="104"/>
        <end position="126"/>
    </location>
</feature>
<keyword evidence="10" id="KW-1185">Reference proteome</keyword>